<proteinExistence type="predicted"/>
<reference evidence="2" key="2">
    <citation type="submission" date="2025-08" db="UniProtKB">
        <authorList>
            <consortium name="RefSeq"/>
        </authorList>
    </citation>
    <scope>IDENTIFICATION</scope>
    <source>
        <tissue evidence="2">Leaf</tissue>
    </source>
</reference>
<protein>
    <submittedName>
        <fullName evidence="2">Uncharacterized protein LOC107779495</fullName>
    </submittedName>
</protein>
<dbReference type="RefSeq" id="XP_075109794.1">
    <property type="nucleotide sequence ID" value="XM_075253693.1"/>
</dbReference>
<evidence type="ECO:0000313" key="2">
    <source>
        <dbReference type="RefSeq" id="XP_075109794.1"/>
    </source>
</evidence>
<evidence type="ECO:0000313" key="1">
    <source>
        <dbReference type="Proteomes" id="UP000790787"/>
    </source>
</evidence>
<dbReference type="Proteomes" id="UP000790787">
    <property type="component" value="Chromosome 5"/>
</dbReference>
<name>A0AC58UJX5_TOBAC</name>
<accession>A0AC58UJX5</accession>
<organism evidence="1 2">
    <name type="scientific">Nicotiana tabacum</name>
    <name type="common">Common tobacco</name>
    <dbReference type="NCBI Taxonomy" id="4097"/>
    <lineage>
        <taxon>Eukaryota</taxon>
        <taxon>Viridiplantae</taxon>
        <taxon>Streptophyta</taxon>
        <taxon>Embryophyta</taxon>
        <taxon>Tracheophyta</taxon>
        <taxon>Spermatophyta</taxon>
        <taxon>Magnoliopsida</taxon>
        <taxon>eudicotyledons</taxon>
        <taxon>Gunneridae</taxon>
        <taxon>Pentapetalae</taxon>
        <taxon>asterids</taxon>
        <taxon>lamiids</taxon>
        <taxon>Solanales</taxon>
        <taxon>Solanaceae</taxon>
        <taxon>Nicotianoideae</taxon>
        <taxon>Nicotianeae</taxon>
        <taxon>Nicotiana</taxon>
    </lineage>
</organism>
<sequence>MQQKIEKMEERMQQRMYEKFNEQKDAIEQNITMNVIARLQRLNPDLRLDPDMLRFGARSPVDASSAQQVVIQLNNRPSTGSNNQGGVDQEIDDEDDEELDLT</sequence>
<reference evidence="1" key="1">
    <citation type="journal article" date="2014" name="Nat. Commun.">
        <title>The tobacco genome sequence and its comparison with those of tomato and potato.</title>
        <authorList>
            <person name="Sierro N."/>
            <person name="Battey J.N."/>
            <person name="Ouadi S."/>
            <person name="Bakaher N."/>
            <person name="Bovet L."/>
            <person name="Willig A."/>
            <person name="Goepfert S."/>
            <person name="Peitsch M.C."/>
            <person name="Ivanov N.V."/>
        </authorList>
    </citation>
    <scope>NUCLEOTIDE SEQUENCE [LARGE SCALE GENOMIC DNA]</scope>
</reference>
<gene>
    <name evidence="2" type="primary">LOC107779495</name>
</gene>
<keyword evidence="1" id="KW-1185">Reference proteome</keyword>